<evidence type="ECO:0000256" key="11">
    <source>
        <dbReference type="ARBA" id="ARBA00026081"/>
    </source>
</evidence>
<gene>
    <name evidence="13" type="ORF">S7S_03555</name>
</gene>
<comment type="similarity">
    <text evidence="3">Belongs to the LptF/LptG family.</text>
</comment>
<comment type="subcellular location">
    <subcellularLocation>
        <location evidence="2">Cell inner membrane</location>
        <topology evidence="2">Multi-pass membrane protein</topology>
    </subcellularLocation>
</comment>
<keyword evidence="7" id="KW-0997">Cell inner membrane</keyword>
<accession>A0A0B4XKP8</accession>
<evidence type="ECO:0000256" key="3">
    <source>
        <dbReference type="ARBA" id="ARBA00007725"/>
    </source>
</evidence>
<proteinExistence type="inferred from homology"/>
<keyword evidence="6" id="KW-1003">Cell membrane</keyword>
<keyword evidence="10 12" id="KW-0472">Membrane</keyword>
<dbReference type="GO" id="GO:0015920">
    <property type="term" value="P:lipopolysaccharide transport"/>
    <property type="evidence" value="ECO:0007669"/>
    <property type="project" value="TreeGrafter"/>
</dbReference>
<evidence type="ECO:0000313" key="14">
    <source>
        <dbReference type="Proteomes" id="UP000006764"/>
    </source>
</evidence>
<dbReference type="NCBIfam" id="TIGR04407">
    <property type="entry name" value="LptF_YjgP"/>
    <property type="match status" value="1"/>
</dbReference>
<dbReference type="OrthoDB" id="9778062at2"/>
<feature type="transmembrane region" description="Helical" evidence="12">
    <location>
        <begin position="102"/>
        <end position="120"/>
    </location>
</feature>
<sequence>MILYRYINRQLFMTTVVVTFVLVMVLVSGRFIKYLAEAAVGDIAADALFMIMAFRMPEFLQMILPLSLYIAVLLVLGRMYVDNEMVVLKACGISEGSLMRAMALPVLVTTAVIALFSLYVTPKGDAEVARLFEEQKGRSVLELLTPGRFHVRGSDDGYRATYAESLNRKDEALEGVFLSEFRLAASEEETTELVTVWAQRGKVTEAYGMSYLELVDGYQYQGRPGDADFRKVHFERALIRIGREQGTVRAPKTRSWDTTELMASPSNEARAELQWRLSLIGIVPVMALAAIPLARVNPRQGRFGKLIPAVLIYMFYMGLLLVMRSAISDAPADEVPPYLSMIWIHVLAMLLVLGLYLVPAWWARRRYTRGMSA</sequence>
<feature type="transmembrane region" description="Helical" evidence="12">
    <location>
        <begin position="6"/>
        <end position="27"/>
    </location>
</feature>
<evidence type="ECO:0000256" key="12">
    <source>
        <dbReference type="SAM" id="Phobius"/>
    </source>
</evidence>
<evidence type="ECO:0000256" key="6">
    <source>
        <dbReference type="ARBA" id="ARBA00022475"/>
    </source>
</evidence>
<keyword evidence="8 12" id="KW-0812">Transmembrane</keyword>
<comment type="subunit">
    <text evidence="11">Component of the lipopolysaccharide transport and assembly complex. The LptBFG transporter is composed of two ATP-binding proteins (LptB) and two transmembrane proteins (LptF and LptG).</text>
</comment>
<evidence type="ECO:0000256" key="5">
    <source>
        <dbReference type="ARBA" id="ARBA00022448"/>
    </source>
</evidence>
<evidence type="ECO:0000256" key="9">
    <source>
        <dbReference type="ARBA" id="ARBA00022989"/>
    </source>
</evidence>
<dbReference type="Pfam" id="PF03739">
    <property type="entry name" value="LptF_LptG"/>
    <property type="match status" value="1"/>
</dbReference>
<dbReference type="GO" id="GO:0055085">
    <property type="term" value="P:transmembrane transport"/>
    <property type="evidence" value="ECO:0007669"/>
    <property type="project" value="InterPro"/>
</dbReference>
<dbReference type="RefSeq" id="WP_008738225.1">
    <property type="nucleotide sequence ID" value="NZ_CP004387.1"/>
</dbReference>
<evidence type="ECO:0000256" key="10">
    <source>
        <dbReference type="ARBA" id="ARBA00023136"/>
    </source>
</evidence>
<keyword evidence="9 12" id="KW-1133">Transmembrane helix</keyword>
<dbReference type="KEGG" id="apac:S7S_03555"/>
<evidence type="ECO:0000256" key="2">
    <source>
        <dbReference type="ARBA" id="ARBA00004429"/>
    </source>
</evidence>
<dbReference type="InterPro" id="IPR005495">
    <property type="entry name" value="LptG/LptF_permease"/>
</dbReference>
<dbReference type="HOGENOM" id="CLU_028799_0_2_6"/>
<reference evidence="13 14" key="1">
    <citation type="journal article" date="2012" name="J. Bacteriol.">
        <title>Genome sequence of an alkane-degrading bacterium, Alcanivorax pacificus type strain W11-5, isolated from deep sea sediment.</title>
        <authorList>
            <person name="Lai Q."/>
            <person name="Shao Z."/>
        </authorList>
    </citation>
    <scope>NUCLEOTIDE SEQUENCE [LARGE SCALE GENOMIC DNA]</scope>
    <source>
        <strain evidence="13 14">W11-5</strain>
    </source>
</reference>
<dbReference type="PANTHER" id="PTHR33529:SF7">
    <property type="entry name" value="LIPOPOLYSACCHARIDE EXPORT SYSTEM PERMEASE PROTEIN LPTF"/>
    <property type="match status" value="1"/>
</dbReference>
<dbReference type="GO" id="GO:0043190">
    <property type="term" value="C:ATP-binding cassette (ABC) transporter complex"/>
    <property type="evidence" value="ECO:0007669"/>
    <property type="project" value="InterPro"/>
</dbReference>
<evidence type="ECO:0000256" key="8">
    <source>
        <dbReference type="ARBA" id="ARBA00022692"/>
    </source>
</evidence>
<comment type="function">
    <text evidence="1">Part of the ABC transporter complex LptBFG involved in the translocation of lipopolysaccharide (LPS) from the inner membrane to the outer membrane.</text>
</comment>
<name>A0A0B4XKP8_9GAMM</name>
<dbReference type="AlphaFoldDB" id="A0A0B4XKP8"/>
<evidence type="ECO:0000256" key="7">
    <source>
        <dbReference type="ARBA" id="ARBA00022519"/>
    </source>
</evidence>
<feature type="transmembrane region" description="Helical" evidence="12">
    <location>
        <begin position="342"/>
        <end position="363"/>
    </location>
</feature>
<dbReference type="EMBL" id="CP004387">
    <property type="protein sequence ID" value="AJD47133.1"/>
    <property type="molecule type" value="Genomic_DNA"/>
</dbReference>
<keyword evidence="5" id="KW-0813">Transport</keyword>
<evidence type="ECO:0000256" key="1">
    <source>
        <dbReference type="ARBA" id="ARBA00002265"/>
    </source>
</evidence>
<dbReference type="Proteomes" id="UP000006764">
    <property type="component" value="Chromosome"/>
</dbReference>
<dbReference type="STRING" id="391936.S7S_03555"/>
<protein>
    <recommendedName>
        <fullName evidence="4">Lipopolysaccharide export system permease protein LptF</fullName>
    </recommendedName>
</protein>
<organism evidence="13 14">
    <name type="scientific">Isoalcanivorax pacificus W11-5</name>
    <dbReference type="NCBI Taxonomy" id="391936"/>
    <lineage>
        <taxon>Bacteria</taxon>
        <taxon>Pseudomonadati</taxon>
        <taxon>Pseudomonadota</taxon>
        <taxon>Gammaproteobacteria</taxon>
        <taxon>Oceanospirillales</taxon>
        <taxon>Alcanivoracaceae</taxon>
        <taxon>Isoalcanivorax</taxon>
    </lineage>
</organism>
<feature type="transmembrane region" description="Helical" evidence="12">
    <location>
        <begin position="59"/>
        <end position="81"/>
    </location>
</feature>
<dbReference type="InterPro" id="IPR030922">
    <property type="entry name" value="LptF"/>
</dbReference>
<dbReference type="PANTHER" id="PTHR33529">
    <property type="entry name" value="SLR0882 PROTEIN-RELATED"/>
    <property type="match status" value="1"/>
</dbReference>
<evidence type="ECO:0000256" key="4">
    <source>
        <dbReference type="ARBA" id="ARBA00014213"/>
    </source>
</evidence>
<keyword evidence="14" id="KW-1185">Reference proteome</keyword>
<evidence type="ECO:0000313" key="13">
    <source>
        <dbReference type="EMBL" id="AJD47133.1"/>
    </source>
</evidence>
<feature type="transmembrane region" description="Helical" evidence="12">
    <location>
        <begin position="306"/>
        <end position="327"/>
    </location>
</feature>